<protein>
    <submittedName>
        <fullName evidence="2">Uncharacterized protein</fullName>
    </submittedName>
</protein>
<proteinExistence type="predicted"/>
<organism evidence="2 3">
    <name type="scientific">Actinokineospora globicatena</name>
    <dbReference type="NCBI Taxonomy" id="103729"/>
    <lineage>
        <taxon>Bacteria</taxon>
        <taxon>Bacillati</taxon>
        <taxon>Actinomycetota</taxon>
        <taxon>Actinomycetes</taxon>
        <taxon>Pseudonocardiales</taxon>
        <taxon>Pseudonocardiaceae</taxon>
        <taxon>Actinokineospora</taxon>
    </lineage>
</organism>
<evidence type="ECO:0000313" key="2">
    <source>
        <dbReference type="EMBL" id="GLW91504.1"/>
    </source>
</evidence>
<reference evidence="2" key="1">
    <citation type="submission" date="2023-02" db="EMBL/GenBank/DDBJ databases">
        <title>Actinokineospora globicatena NBRC 15670.</title>
        <authorList>
            <person name="Ichikawa N."/>
            <person name="Sato H."/>
            <person name="Tonouchi N."/>
        </authorList>
    </citation>
    <scope>NUCLEOTIDE SEQUENCE</scope>
    <source>
        <strain evidence="2">NBRC 15670</strain>
    </source>
</reference>
<sequence>MTDDPTATLTTSDTPLGPLAGTTLTLRAGRSPSGEPRTDRIRRTNKRSKRHVKDRKYARFAEAGVREFETIDLLSE</sequence>
<accession>A0A9W6V906</accession>
<dbReference type="EMBL" id="BSSD01000003">
    <property type="protein sequence ID" value="GLW91504.1"/>
    <property type="molecule type" value="Genomic_DNA"/>
</dbReference>
<gene>
    <name evidence="2" type="ORF">Aglo03_23200</name>
</gene>
<evidence type="ECO:0000313" key="3">
    <source>
        <dbReference type="Proteomes" id="UP001165042"/>
    </source>
</evidence>
<feature type="compositionally biased region" description="Basic residues" evidence="1">
    <location>
        <begin position="43"/>
        <end position="53"/>
    </location>
</feature>
<feature type="compositionally biased region" description="Polar residues" evidence="1">
    <location>
        <begin position="1"/>
        <end position="13"/>
    </location>
</feature>
<keyword evidence="3" id="KW-1185">Reference proteome</keyword>
<dbReference type="Proteomes" id="UP001165042">
    <property type="component" value="Unassembled WGS sequence"/>
</dbReference>
<feature type="compositionally biased region" description="Low complexity" evidence="1">
    <location>
        <begin position="14"/>
        <end position="30"/>
    </location>
</feature>
<name>A0A9W6V906_9PSEU</name>
<comment type="caution">
    <text evidence="2">The sequence shown here is derived from an EMBL/GenBank/DDBJ whole genome shotgun (WGS) entry which is preliminary data.</text>
</comment>
<feature type="region of interest" description="Disordered" evidence="1">
    <location>
        <begin position="1"/>
        <end position="53"/>
    </location>
</feature>
<evidence type="ECO:0000256" key="1">
    <source>
        <dbReference type="SAM" id="MobiDB-lite"/>
    </source>
</evidence>
<dbReference type="AlphaFoldDB" id="A0A9W6V906"/>